<organism evidence="3 4">
    <name type="scientific">Cherax quadricarinatus</name>
    <name type="common">Australian red claw crayfish</name>
    <dbReference type="NCBI Taxonomy" id="27406"/>
    <lineage>
        <taxon>Eukaryota</taxon>
        <taxon>Metazoa</taxon>
        <taxon>Ecdysozoa</taxon>
        <taxon>Arthropoda</taxon>
        <taxon>Crustacea</taxon>
        <taxon>Multicrustacea</taxon>
        <taxon>Malacostraca</taxon>
        <taxon>Eumalacostraca</taxon>
        <taxon>Eucarida</taxon>
        <taxon>Decapoda</taxon>
        <taxon>Pleocyemata</taxon>
        <taxon>Astacidea</taxon>
        <taxon>Parastacoidea</taxon>
        <taxon>Parastacidae</taxon>
        <taxon>Cherax</taxon>
    </lineage>
</organism>
<dbReference type="AlphaFoldDB" id="A0AAW0WCS1"/>
<feature type="coiled-coil region" evidence="1">
    <location>
        <begin position="211"/>
        <end position="395"/>
    </location>
</feature>
<dbReference type="Gene3D" id="1.10.287.1490">
    <property type="match status" value="1"/>
</dbReference>
<feature type="coiled-coil region" evidence="1">
    <location>
        <begin position="612"/>
        <end position="639"/>
    </location>
</feature>
<feature type="coiled-coil region" evidence="1">
    <location>
        <begin position="421"/>
        <end position="462"/>
    </location>
</feature>
<evidence type="ECO:0000256" key="1">
    <source>
        <dbReference type="SAM" id="Coils"/>
    </source>
</evidence>
<keyword evidence="1" id="KW-0175">Coiled coil</keyword>
<proteinExistence type="predicted"/>
<feature type="region of interest" description="Disordered" evidence="2">
    <location>
        <begin position="668"/>
        <end position="700"/>
    </location>
</feature>
<evidence type="ECO:0000256" key="2">
    <source>
        <dbReference type="SAM" id="MobiDB-lite"/>
    </source>
</evidence>
<feature type="coiled-coil region" evidence="1">
    <location>
        <begin position="95"/>
        <end position="133"/>
    </location>
</feature>
<reference evidence="3 4" key="1">
    <citation type="journal article" date="2024" name="BMC Genomics">
        <title>Genome assembly of redclaw crayfish (Cherax quadricarinatus) provides insights into its immune adaptation and hypoxia tolerance.</title>
        <authorList>
            <person name="Liu Z."/>
            <person name="Zheng J."/>
            <person name="Li H."/>
            <person name="Fang K."/>
            <person name="Wang S."/>
            <person name="He J."/>
            <person name="Zhou D."/>
            <person name="Weng S."/>
            <person name="Chi M."/>
            <person name="Gu Z."/>
            <person name="He J."/>
            <person name="Li F."/>
            <person name="Wang M."/>
        </authorList>
    </citation>
    <scope>NUCLEOTIDE SEQUENCE [LARGE SCALE GENOMIC DNA]</scope>
    <source>
        <strain evidence="3">ZL_2023a</strain>
    </source>
</reference>
<comment type="caution">
    <text evidence="3">The sequence shown here is derived from an EMBL/GenBank/DDBJ whole genome shotgun (WGS) entry which is preliminary data.</text>
</comment>
<dbReference type="GO" id="GO:0060271">
    <property type="term" value="P:cilium assembly"/>
    <property type="evidence" value="ECO:0007669"/>
    <property type="project" value="TreeGrafter"/>
</dbReference>
<dbReference type="InterPro" id="IPR026205">
    <property type="entry name" value="PIBF1"/>
</dbReference>
<dbReference type="Proteomes" id="UP001445076">
    <property type="component" value="Unassembled WGS sequence"/>
</dbReference>
<protein>
    <submittedName>
        <fullName evidence="3">Uncharacterized protein</fullName>
    </submittedName>
</protein>
<dbReference type="SUPFAM" id="SSF57997">
    <property type="entry name" value="Tropomyosin"/>
    <property type="match status" value="1"/>
</dbReference>
<accession>A0AAW0WCS1</accession>
<keyword evidence="4" id="KW-1185">Reference proteome</keyword>
<dbReference type="GO" id="GO:0005815">
    <property type="term" value="C:microtubule organizing center"/>
    <property type="evidence" value="ECO:0007669"/>
    <property type="project" value="TreeGrafter"/>
</dbReference>
<sequence length="713" mass="81311">MMSGEASAEVSVPTDLTVTSDGESEDGHAASRRHARELQNLASERAELQRIVQKQKLELQSKDAQLAAFAREHEAAIAKAVSQKDDQISSKQIQVNRLEGELSLTKEKLNTLRERAARELAQLTQKCAVFQQNQKRLAIRQDELRNSLANLKLTEEEFVQLRRTPVQQLTLQQYTALRVYELVWPLRVKLTEAEALKSSLESTLLAKESNLKLHSEQCLKLQKTVEELQRKSEQYASQLMTLKDEQRSDDYKVRNYPRVKTERDRLEEEKNVLTKRAHELELVVATLKKDHSVLEEKYGELKGKERKQEYDLNQHRDDVVNLRTKLDKITEDLSSSNKQLQLERERNEDLHEKYIATRGSVTTLTVSSEEYQHNIKLLREKLQSCTSQCSSLQEKITLLSEKNDALCTEVQRSKIKYNAETQALDTEIQELKASLASLSKNRDNLLDENSKLHREIQVLETSYQEVKSAREKETSALNQELQKVKNILTGYEGLEIEYEKNIKTAAALPEAEANKALDKMLPSLKLTGNKALEQSIQLTRRVLFLERQNTEACTTVRKLSDALEHLKNTVASYKTAITLAGQPSASLLERIASQDDQITTLQSALQHNSVIKSTLEEENKTLTRDVIKLKHELDSMIEKTSEISAIKQQLQCVLQALPQVSLSQPQTYFKGSHDMSHLAPRQSGDNTGRSNEETDPHSTRAIIITEDIRKGRF</sequence>
<feature type="region of interest" description="Disordered" evidence="2">
    <location>
        <begin position="1"/>
        <end position="40"/>
    </location>
</feature>
<name>A0AAW0WCS1_CHEQU</name>
<dbReference type="PANTHER" id="PTHR18950:SF0">
    <property type="entry name" value="PROGESTERONE IMMUNOMODULATORY BINDING FACTOR 1"/>
    <property type="match status" value="1"/>
</dbReference>
<evidence type="ECO:0000313" key="4">
    <source>
        <dbReference type="Proteomes" id="UP001445076"/>
    </source>
</evidence>
<gene>
    <name evidence="3" type="ORF">OTU49_010753</name>
</gene>
<dbReference type="EMBL" id="JARKIK010000083">
    <property type="protein sequence ID" value="KAK8725202.1"/>
    <property type="molecule type" value="Genomic_DNA"/>
</dbReference>
<evidence type="ECO:0000313" key="3">
    <source>
        <dbReference type="EMBL" id="KAK8725202.1"/>
    </source>
</evidence>
<dbReference type="PANTHER" id="PTHR18950">
    <property type="entry name" value="PROGESTERONE-INDUCED BLOCKING FACTOR 1"/>
    <property type="match status" value="1"/>
</dbReference>